<name>A0AA37NDI5_9FIRM</name>
<evidence type="ECO:0000313" key="2">
    <source>
        <dbReference type="Proteomes" id="UP001055091"/>
    </source>
</evidence>
<dbReference type="AlphaFoldDB" id="A0AA37NDI5"/>
<organism evidence="1 2">
    <name type="scientific">Hungatella hathewayi</name>
    <dbReference type="NCBI Taxonomy" id="154046"/>
    <lineage>
        <taxon>Bacteria</taxon>
        <taxon>Bacillati</taxon>
        <taxon>Bacillota</taxon>
        <taxon>Clostridia</taxon>
        <taxon>Lachnospirales</taxon>
        <taxon>Lachnospiraceae</taxon>
        <taxon>Hungatella</taxon>
    </lineage>
</organism>
<dbReference type="InterPro" id="IPR012337">
    <property type="entry name" value="RNaseH-like_sf"/>
</dbReference>
<evidence type="ECO:0000313" key="1">
    <source>
        <dbReference type="EMBL" id="GKH02019.1"/>
    </source>
</evidence>
<dbReference type="Proteomes" id="UP001055091">
    <property type="component" value="Unassembled WGS sequence"/>
</dbReference>
<gene>
    <name evidence="1" type="ORF">CE91St55_40000</name>
</gene>
<protein>
    <recommendedName>
        <fullName evidence="3">Transposase</fullName>
    </recommendedName>
</protein>
<sequence length="59" mass="7439">MNQQRWEIEENFRIMKTEFEARPVYVQRDDRIKAHFLTCYLSLLLYRLVREETRRGIYL</sequence>
<proteinExistence type="predicted"/>
<evidence type="ECO:0008006" key="3">
    <source>
        <dbReference type="Google" id="ProtNLM"/>
    </source>
</evidence>
<reference evidence="1" key="1">
    <citation type="submission" date="2022-01" db="EMBL/GenBank/DDBJ databases">
        <title>Novel bile acid biosynthetic pathways are enriched in the microbiome of centenarians.</title>
        <authorList>
            <person name="Sato Y."/>
            <person name="Atarashi K."/>
            <person name="Plichta R.D."/>
            <person name="Arai Y."/>
            <person name="Sasajima S."/>
            <person name="Kearney M.S."/>
            <person name="Suda W."/>
            <person name="Takeshita K."/>
            <person name="Sasaki T."/>
            <person name="Okamoto S."/>
            <person name="Skelly N.A."/>
            <person name="Okamura Y."/>
            <person name="Vlamakis H."/>
            <person name="Li Y."/>
            <person name="Tanoue T."/>
            <person name="Takei H."/>
            <person name="Nittono H."/>
            <person name="Narushima S."/>
            <person name="Irie J."/>
            <person name="Itoh H."/>
            <person name="Moriya K."/>
            <person name="Sugiura Y."/>
            <person name="Suematsu M."/>
            <person name="Moritoki N."/>
            <person name="Shibata S."/>
            <person name="Littman R.D."/>
            <person name="Fischbach A.M."/>
            <person name="Uwamino Y."/>
            <person name="Inoue T."/>
            <person name="Honda A."/>
            <person name="Hattori M."/>
            <person name="Murai T."/>
            <person name="Xavier J.R."/>
            <person name="Hirose N."/>
            <person name="Honda K."/>
        </authorList>
    </citation>
    <scope>NUCLEOTIDE SEQUENCE</scope>
    <source>
        <strain evidence="1">CE91-St55</strain>
    </source>
</reference>
<accession>A0AA37NDI5</accession>
<dbReference type="SUPFAM" id="SSF53098">
    <property type="entry name" value="Ribonuclease H-like"/>
    <property type="match status" value="1"/>
</dbReference>
<comment type="caution">
    <text evidence="1">The sequence shown here is derived from an EMBL/GenBank/DDBJ whole genome shotgun (WGS) entry which is preliminary data.</text>
</comment>
<dbReference type="EMBL" id="BQNJ01000001">
    <property type="protein sequence ID" value="GKH02019.1"/>
    <property type="molecule type" value="Genomic_DNA"/>
</dbReference>